<gene>
    <name evidence="3" type="ORF">AK830_g12322</name>
</gene>
<dbReference type="PANTHER" id="PTHR42470:SF1">
    <property type="entry name" value="VAST DOMAIN-CONTAINING PROTEIN"/>
    <property type="match status" value="1"/>
</dbReference>
<sequence length="496" mass="54647">MSPADLQCPQPRRLSSLKRHLVLDSFDRDHGLAKRRQPVPAPFVNPGKPRQQPDLPSKKRCLEQPPSLTSLVHTWLSKIPGPPGIPRPNTAPLLSPLSASRRPPDDPLRETRRSKSVPPALGHGVSTPSPGPPPAEIEMPQSSPRAVPSTALTANSKLSTSDAKYREVIFRNNIILDVTGQEIKEDESIQKLVKTRILKSRRASPPLSNQDVMGAVTTAAQILNKAEGRMGDLLATKAFPLKQPGRIEEGCNLQWGTDPLPTNPRYVYRLSAPKPDRHIGYPSGCDFDWTDEEMAAIDAWAALPYTQPTRENVFPFMSFELKSEATGGALYVAENQGVGSGVHMVASLRWILNEAFPVKKLVATDAVAFFGAVSPRLAVFYLVWYSDKKERYIVSKIKTVSFMDDFDIQPCRDLINNIIDYGMGIRLRSIRKALAKLNPIPAHWNKARLASGAADTPSRVETPTPSRVETPAPSCIETPTLSSGSKETLSNKRRKT</sequence>
<feature type="region of interest" description="Disordered" evidence="1">
    <location>
        <begin position="449"/>
        <end position="496"/>
    </location>
</feature>
<protein>
    <recommendedName>
        <fullName evidence="2">DUF7924 domain-containing protein</fullName>
    </recommendedName>
</protein>
<keyword evidence="4" id="KW-1185">Reference proteome</keyword>
<feature type="region of interest" description="Disordered" evidence="1">
    <location>
        <begin position="28"/>
        <end position="62"/>
    </location>
</feature>
<proteinExistence type="predicted"/>
<dbReference type="InterPro" id="IPR057684">
    <property type="entry name" value="DUF7924"/>
</dbReference>
<comment type="caution">
    <text evidence="3">The sequence shown here is derived from an EMBL/GenBank/DDBJ whole genome shotgun (WGS) entry which is preliminary data.</text>
</comment>
<name>A0A0N8H4T3_9HYPO</name>
<dbReference type="Proteomes" id="UP000050424">
    <property type="component" value="Unassembled WGS sequence"/>
</dbReference>
<feature type="region of interest" description="Disordered" evidence="1">
    <location>
        <begin position="79"/>
        <end position="154"/>
    </location>
</feature>
<feature type="compositionally biased region" description="Basic and acidic residues" evidence="1">
    <location>
        <begin position="102"/>
        <end position="113"/>
    </location>
</feature>
<dbReference type="EMBL" id="LKCW01000370">
    <property type="protein sequence ID" value="KPM34252.1"/>
    <property type="molecule type" value="Genomic_DNA"/>
</dbReference>
<evidence type="ECO:0000256" key="1">
    <source>
        <dbReference type="SAM" id="MobiDB-lite"/>
    </source>
</evidence>
<dbReference type="PANTHER" id="PTHR42470">
    <property type="entry name" value="VAST DOMAIN-CONTAINING PROTEIN"/>
    <property type="match status" value="1"/>
</dbReference>
<reference evidence="3 4" key="1">
    <citation type="submission" date="2015-09" db="EMBL/GenBank/DDBJ databases">
        <title>Draft genome of a European isolate of the apple canker pathogen Neonectria ditissima.</title>
        <authorList>
            <person name="Gomez-Cortecero A."/>
            <person name="Harrison R.J."/>
            <person name="Armitage A.D."/>
        </authorList>
    </citation>
    <scope>NUCLEOTIDE SEQUENCE [LARGE SCALE GENOMIC DNA]</scope>
    <source>
        <strain evidence="3 4">R09/05</strain>
    </source>
</reference>
<accession>A0A0N8H4T3</accession>
<evidence type="ECO:0000259" key="2">
    <source>
        <dbReference type="Pfam" id="PF25545"/>
    </source>
</evidence>
<feature type="region of interest" description="Disordered" evidence="1">
    <location>
        <begin position="1"/>
        <end position="20"/>
    </location>
</feature>
<evidence type="ECO:0000313" key="3">
    <source>
        <dbReference type="EMBL" id="KPM34252.1"/>
    </source>
</evidence>
<feature type="compositionally biased region" description="Polar residues" evidence="1">
    <location>
        <begin position="140"/>
        <end position="154"/>
    </location>
</feature>
<dbReference type="Pfam" id="PF25545">
    <property type="entry name" value="DUF7924"/>
    <property type="match status" value="1"/>
</dbReference>
<evidence type="ECO:0000313" key="4">
    <source>
        <dbReference type="Proteomes" id="UP000050424"/>
    </source>
</evidence>
<dbReference type="AlphaFoldDB" id="A0A0N8H4T3"/>
<feature type="domain" description="DUF7924" evidence="2">
    <location>
        <begin position="269"/>
        <end position="434"/>
    </location>
</feature>
<dbReference type="OrthoDB" id="5426775at2759"/>
<organism evidence="3 4">
    <name type="scientific">Neonectria ditissima</name>
    <dbReference type="NCBI Taxonomy" id="78410"/>
    <lineage>
        <taxon>Eukaryota</taxon>
        <taxon>Fungi</taxon>
        <taxon>Dikarya</taxon>
        <taxon>Ascomycota</taxon>
        <taxon>Pezizomycotina</taxon>
        <taxon>Sordariomycetes</taxon>
        <taxon>Hypocreomycetidae</taxon>
        <taxon>Hypocreales</taxon>
        <taxon>Nectriaceae</taxon>
        <taxon>Neonectria</taxon>
    </lineage>
</organism>
<feature type="compositionally biased region" description="Polar residues" evidence="1">
    <location>
        <begin position="477"/>
        <end position="488"/>
    </location>
</feature>